<dbReference type="InterPro" id="IPR000551">
    <property type="entry name" value="MerR-type_HTH_dom"/>
</dbReference>
<dbReference type="SMART" id="SM00422">
    <property type="entry name" value="HTH_MERR"/>
    <property type="match status" value="1"/>
</dbReference>
<evidence type="ECO:0000313" key="8">
    <source>
        <dbReference type="Proteomes" id="UP001597479"/>
    </source>
</evidence>
<protein>
    <submittedName>
        <fullName evidence="7">MerR family transcriptional regulator</fullName>
    </submittedName>
</protein>
<dbReference type="Proteomes" id="UP001597479">
    <property type="component" value="Unassembled WGS sequence"/>
</dbReference>
<dbReference type="InterPro" id="IPR047057">
    <property type="entry name" value="MerR_fam"/>
</dbReference>
<feature type="coiled-coil region" evidence="5">
    <location>
        <begin position="89"/>
        <end position="116"/>
    </location>
</feature>
<feature type="domain" description="HTH merR-type" evidence="6">
    <location>
        <begin position="14"/>
        <end position="83"/>
    </location>
</feature>
<dbReference type="Gene3D" id="1.10.490.50">
    <property type="entry name" value="Antibiotic binding domain of TipA-like multidrug resistance regulators"/>
    <property type="match status" value="1"/>
</dbReference>
<dbReference type="Gene3D" id="1.10.1660.10">
    <property type="match status" value="1"/>
</dbReference>
<evidence type="ECO:0000256" key="1">
    <source>
        <dbReference type="ARBA" id="ARBA00022491"/>
    </source>
</evidence>
<dbReference type="PANTHER" id="PTHR30204">
    <property type="entry name" value="REDOX-CYCLING DRUG-SENSING TRANSCRIPTIONAL ACTIVATOR SOXR"/>
    <property type="match status" value="1"/>
</dbReference>
<dbReference type="SUPFAM" id="SSF46955">
    <property type="entry name" value="Putative DNA-binding domain"/>
    <property type="match status" value="1"/>
</dbReference>
<keyword evidence="1" id="KW-0678">Repressor</keyword>
<accession>A0ABW5VT74</accession>
<evidence type="ECO:0000313" key="7">
    <source>
        <dbReference type="EMBL" id="MFD2794129.1"/>
    </source>
</evidence>
<dbReference type="SUPFAM" id="SSF89082">
    <property type="entry name" value="Antibiotic binding domain of TipA-like multidrug resistance regulators"/>
    <property type="match status" value="1"/>
</dbReference>
<evidence type="ECO:0000259" key="6">
    <source>
        <dbReference type="PROSITE" id="PS50937"/>
    </source>
</evidence>
<evidence type="ECO:0000256" key="4">
    <source>
        <dbReference type="ARBA" id="ARBA00023163"/>
    </source>
</evidence>
<keyword evidence="8" id="KW-1185">Reference proteome</keyword>
<evidence type="ECO:0000256" key="5">
    <source>
        <dbReference type="SAM" id="Coils"/>
    </source>
</evidence>
<dbReference type="EMBL" id="JBHUOG010000001">
    <property type="protein sequence ID" value="MFD2794129.1"/>
    <property type="molecule type" value="Genomic_DNA"/>
</dbReference>
<evidence type="ECO:0000256" key="2">
    <source>
        <dbReference type="ARBA" id="ARBA00023015"/>
    </source>
</evidence>
<sequence length="279" mass="30702">MTQRSTIDAVPPDGLTVGGAASVVGVTVRALHHWDELGLARPSGRTPGGHRLYVAADVARLHRVRVYRDLGVPLPDIAGLLDAPTDDAERSLRRQRDQVREHIRDLERSAEALDRLIEARRSGVLLSPEEQVAIFGETWQPTWPLEARDRWGDSAQWAQYAERAADRSPEDWQRIMAQVDVLHGDLAVAVRAGVRPGSEPANALAERHRASLSTYFDCTHSMHVCLGRTYVADPGFRAFYDEIEPGLATWLRDAVDANALASGVDPETAVWDGAAAPDR</sequence>
<keyword evidence="4" id="KW-0804">Transcription</keyword>
<dbReference type="RefSeq" id="WP_377182927.1">
    <property type="nucleotide sequence ID" value="NZ_JBHUOG010000001.1"/>
</dbReference>
<name>A0ABW5VT74_9MICO</name>
<keyword evidence="3" id="KW-0238">DNA-binding</keyword>
<dbReference type="InterPro" id="IPR036244">
    <property type="entry name" value="TipA-like_antibiotic-bd"/>
</dbReference>
<dbReference type="PANTHER" id="PTHR30204:SF69">
    <property type="entry name" value="MERR-FAMILY TRANSCRIPTIONAL REGULATOR"/>
    <property type="match status" value="1"/>
</dbReference>
<keyword evidence="5" id="KW-0175">Coiled coil</keyword>
<organism evidence="7 8">
    <name type="scientific">Promicromonospora vindobonensis</name>
    <dbReference type="NCBI Taxonomy" id="195748"/>
    <lineage>
        <taxon>Bacteria</taxon>
        <taxon>Bacillati</taxon>
        <taxon>Actinomycetota</taxon>
        <taxon>Actinomycetes</taxon>
        <taxon>Micrococcales</taxon>
        <taxon>Promicromonosporaceae</taxon>
        <taxon>Promicromonospora</taxon>
    </lineage>
</organism>
<comment type="caution">
    <text evidence="7">The sequence shown here is derived from an EMBL/GenBank/DDBJ whole genome shotgun (WGS) entry which is preliminary data.</text>
</comment>
<dbReference type="Pfam" id="PF13411">
    <property type="entry name" value="MerR_1"/>
    <property type="match status" value="1"/>
</dbReference>
<proteinExistence type="predicted"/>
<keyword evidence="2" id="KW-0805">Transcription regulation</keyword>
<dbReference type="InterPro" id="IPR009061">
    <property type="entry name" value="DNA-bd_dom_put_sf"/>
</dbReference>
<dbReference type="InterPro" id="IPR012925">
    <property type="entry name" value="TipAS_dom"/>
</dbReference>
<dbReference type="Pfam" id="PF07739">
    <property type="entry name" value="TipAS"/>
    <property type="match status" value="1"/>
</dbReference>
<dbReference type="PRINTS" id="PR00040">
    <property type="entry name" value="HTHMERR"/>
</dbReference>
<reference evidence="8" key="1">
    <citation type="journal article" date="2019" name="Int. J. Syst. Evol. Microbiol.">
        <title>The Global Catalogue of Microorganisms (GCM) 10K type strain sequencing project: providing services to taxonomists for standard genome sequencing and annotation.</title>
        <authorList>
            <consortium name="The Broad Institute Genomics Platform"/>
            <consortium name="The Broad Institute Genome Sequencing Center for Infectious Disease"/>
            <person name="Wu L."/>
            <person name="Ma J."/>
        </authorList>
    </citation>
    <scope>NUCLEOTIDE SEQUENCE [LARGE SCALE GENOMIC DNA]</scope>
    <source>
        <strain evidence="8">CCM 7044</strain>
    </source>
</reference>
<dbReference type="PROSITE" id="PS50937">
    <property type="entry name" value="HTH_MERR_2"/>
    <property type="match status" value="1"/>
</dbReference>
<gene>
    <name evidence="7" type="ORF">ACFS27_11285</name>
</gene>
<evidence type="ECO:0000256" key="3">
    <source>
        <dbReference type="ARBA" id="ARBA00023125"/>
    </source>
</evidence>
<dbReference type="CDD" id="cd01106">
    <property type="entry name" value="HTH_TipAL-Mta"/>
    <property type="match status" value="1"/>
</dbReference>